<dbReference type="GO" id="GO:0012505">
    <property type="term" value="C:endomembrane system"/>
    <property type="evidence" value="ECO:0007669"/>
    <property type="project" value="UniProtKB-SubCell"/>
</dbReference>
<dbReference type="Pfam" id="PF04750">
    <property type="entry name" value="Far-17a_AIG1"/>
    <property type="match status" value="1"/>
</dbReference>
<comment type="catalytic activity">
    <reaction evidence="13">
        <text>9-octadecanoyloxy-octadecanoate + H2O = 9-hydroxy-octadecanoate + octadecanoate + H(+)</text>
        <dbReference type="Rhea" id="RHEA:52096"/>
        <dbReference type="ChEBI" id="CHEBI:15377"/>
        <dbReference type="ChEBI" id="CHEBI:15378"/>
        <dbReference type="ChEBI" id="CHEBI:25629"/>
        <dbReference type="ChEBI" id="CHEBI:136286"/>
        <dbReference type="ChEBI" id="CHEBI:136373"/>
    </reaction>
    <physiologicalReaction direction="left-to-right" evidence="13">
        <dbReference type="Rhea" id="RHEA:52097"/>
    </physiologicalReaction>
</comment>
<evidence type="ECO:0000256" key="11">
    <source>
        <dbReference type="ARBA" id="ARBA00048701"/>
    </source>
</evidence>
<evidence type="ECO:0000256" key="7">
    <source>
        <dbReference type="ARBA" id="ARBA00047368"/>
    </source>
</evidence>
<comment type="catalytic activity">
    <reaction evidence="10">
        <text>12-octadecanoyloxy-octadecanoate + H2O = 12-hydroxyoctadecanoate + octadecanoate + H(+)</text>
        <dbReference type="Rhea" id="RHEA:52080"/>
        <dbReference type="ChEBI" id="CHEBI:15377"/>
        <dbReference type="ChEBI" id="CHEBI:15378"/>
        <dbReference type="ChEBI" id="CHEBI:25629"/>
        <dbReference type="ChEBI" id="CHEBI:84201"/>
        <dbReference type="ChEBI" id="CHEBI:136330"/>
    </reaction>
    <physiologicalReaction direction="left-to-right" evidence="10">
        <dbReference type="Rhea" id="RHEA:52081"/>
    </physiologicalReaction>
</comment>
<evidence type="ECO:0000256" key="10">
    <source>
        <dbReference type="ARBA" id="ARBA00048680"/>
    </source>
</evidence>
<feature type="transmembrane region" description="Helical" evidence="18">
    <location>
        <begin position="108"/>
        <end position="131"/>
    </location>
</feature>
<keyword evidence="20" id="KW-1185">Reference proteome</keyword>
<protein>
    <recommendedName>
        <fullName evidence="21">Androgen-induced gene 1 protein</fullName>
    </recommendedName>
</protein>
<reference evidence="19" key="1">
    <citation type="submission" date="2025-08" db="UniProtKB">
        <authorList>
            <consortium name="Ensembl"/>
        </authorList>
    </citation>
    <scope>IDENTIFICATION</scope>
</reference>
<comment type="catalytic activity">
    <reaction evidence="15">
        <text>13-(9Z-hexadecenoyloxy)-octadecanoate + H2O = 13-hydroxy-octadecanoate + (9Z)-hexadecenoate + H(+)</text>
        <dbReference type="Rhea" id="RHEA:52076"/>
        <dbReference type="ChEBI" id="CHEBI:15377"/>
        <dbReference type="ChEBI" id="CHEBI:15378"/>
        <dbReference type="ChEBI" id="CHEBI:32372"/>
        <dbReference type="ChEBI" id="CHEBI:136304"/>
        <dbReference type="ChEBI" id="CHEBI:136315"/>
    </reaction>
    <physiologicalReaction direction="left-to-right" evidence="15">
        <dbReference type="Rhea" id="RHEA:52077"/>
    </physiologicalReaction>
</comment>
<feature type="compositionally biased region" description="Basic and acidic residues" evidence="17">
    <location>
        <begin position="1"/>
        <end position="10"/>
    </location>
</feature>
<dbReference type="AlphaFoldDB" id="A0A8C7WWR0"/>
<sequence>MSQDPPRETRSTLQAATHPAHGWSREEQSRGPPPPPRRGEPRGKKGAHKGCCKYGPTRFGHSWKFGGVIQATFFGLCVLIDVSSLLTNGGDSREQERQHRKLIGLRDWIMAVLAFPVGAFVVFTFWTLYLYDRELVYPKLLDNFIPQWLNHGMVSYSLCTNQSMRPRKKFSTGCTYVQLLKNSNGSFFLFVF</sequence>
<name>A0A8C7WWR0_9TELE</name>
<evidence type="ECO:0000313" key="19">
    <source>
        <dbReference type="Ensembl" id="ENSOSIP00000004358.1"/>
    </source>
</evidence>
<comment type="subcellular location">
    <subcellularLocation>
        <location evidence="2">Endomembrane system</location>
        <topology evidence="2">Multi-pass membrane protein</topology>
    </subcellularLocation>
</comment>
<keyword evidence="5 18" id="KW-1133">Transmembrane helix</keyword>
<evidence type="ECO:0000256" key="13">
    <source>
        <dbReference type="ARBA" id="ARBA00049221"/>
    </source>
</evidence>
<comment type="catalytic activity">
    <reaction evidence="7">
        <text>12-hexadecanoyloxy-octadecanoate + H2O = 12-hydroxyoctadecanoate + hexadecanoate + H(+)</text>
        <dbReference type="Rhea" id="RHEA:52056"/>
        <dbReference type="ChEBI" id="CHEBI:7896"/>
        <dbReference type="ChEBI" id="CHEBI:15377"/>
        <dbReference type="ChEBI" id="CHEBI:15378"/>
        <dbReference type="ChEBI" id="CHEBI:83677"/>
        <dbReference type="ChEBI" id="CHEBI:84201"/>
    </reaction>
    <physiologicalReaction direction="left-to-right" evidence="7">
        <dbReference type="Rhea" id="RHEA:52057"/>
    </physiologicalReaction>
</comment>
<comment type="catalytic activity">
    <reaction evidence="14">
        <text>13-(9Z-octadecenoyloxy)-octadecanoate + H2O = 13-hydroxy-octadecanoate + (9Z)-octadecenoate + H(+)</text>
        <dbReference type="Rhea" id="RHEA:52064"/>
        <dbReference type="ChEBI" id="CHEBI:15377"/>
        <dbReference type="ChEBI" id="CHEBI:15378"/>
        <dbReference type="ChEBI" id="CHEBI:30823"/>
        <dbReference type="ChEBI" id="CHEBI:136303"/>
        <dbReference type="ChEBI" id="CHEBI:136304"/>
    </reaction>
    <physiologicalReaction direction="left-to-right" evidence="14">
        <dbReference type="Rhea" id="RHEA:52065"/>
    </physiologicalReaction>
</comment>
<evidence type="ECO:0008006" key="21">
    <source>
        <dbReference type="Google" id="ProtNLM"/>
    </source>
</evidence>
<keyword evidence="4 18" id="KW-0812">Transmembrane</keyword>
<keyword evidence="6 18" id="KW-0472">Membrane</keyword>
<evidence type="ECO:0000256" key="15">
    <source>
        <dbReference type="ARBA" id="ARBA00049322"/>
    </source>
</evidence>
<feature type="transmembrane region" description="Helical" evidence="18">
    <location>
        <begin position="68"/>
        <end position="87"/>
    </location>
</feature>
<dbReference type="GO" id="GO:0016020">
    <property type="term" value="C:membrane"/>
    <property type="evidence" value="ECO:0007669"/>
    <property type="project" value="InterPro"/>
</dbReference>
<dbReference type="InterPro" id="IPR006838">
    <property type="entry name" value="ADTRP_AIG1"/>
</dbReference>
<proteinExistence type="inferred from homology"/>
<reference evidence="19" key="2">
    <citation type="submission" date="2025-09" db="UniProtKB">
        <authorList>
            <consortium name="Ensembl"/>
        </authorList>
    </citation>
    <scope>IDENTIFICATION</scope>
</reference>
<evidence type="ECO:0000256" key="1">
    <source>
        <dbReference type="ARBA" id="ARBA00000923"/>
    </source>
</evidence>
<evidence type="ECO:0000256" key="14">
    <source>
        <dbReference type="ARBA" id="ARBA00049296"/>
    </source>
</evidence>
<comment type="catalytic activity">
    <reaction evidence="8">
        <text>13-octadecanoyloxy-octadecanoate + H2O = 13-hydroxy-octadecanoate + octadecanoate + H(+)</text>
        <dbReference type="Rhea" id="RHEA:52084"/>
        <dbReference type="ChEBI" id="CHEBI:15377"/>
        <dbReference type="ChEBI" id="CHEBI:15378"/>
        <dbReference type="ChEBI" id="CHEBI:25629"/>
        <dbReference type="ChEBI" id="CHEBI:136304"/>
        <dbReference type="ChEBI" id="CHEBI:136335"/>
    </reaction>
    <physiologicalReaction direction="left-to-right" evidence="8">
        <dbReference type="Rhea" id="RHEA:52085"/>
    </physiologicalReaction>
</comment>
<comment type="catalytic activity">
    <reaction evidence="12">
        <text>9-(9Z-octadecenoyloxy)-octadecanoate + H2O = 9-hydroxy-octadecanoate + (9Z)-octadecenoate + H(+)</text>
        <dbReference type="Rhea" id="RHEA:52048"/>
        <dbReference type="ChEBI" id="CHEBI:15377"/>
        <dbReference type="ChEBI" id="CHEBI:15378"/>
        <dbReference type="ChEBI" id="CHEBI:30823"/>
        <dbReference type="ChEBI" id="CHEBI:136282"/>
        <dbReference type="ChEBI" id="CHEBI:136286"/>
    </reaction>
    <physiologicalReaction direction="left-to-right" evidence="12">
        <dbReference type="Rhea" id="RHEA:52049"/>
    </physiologicalReaction>
</comment>
<evidence type="ECO:0000256" key="6">
    <source>
        <dbReference type="ARBA" id="ARBA00023136"/>
    </source>
</evidence>
<dbReference type="Proteomes" id="UP000694383">
    <property type="component" value="Unplaced"/>
</dbReference>
<evidence type="ECO:0000313" key="20">
    <source>
        <dbReference type="Proteomes" id="UP000694383"/>
    </source>
</evidence>
<organism evidence="19 20">
    <name type="scientific">Oryzias sinensis</name>
    <name type="common">Chinese medaka</name>
    <dbReference type="NCBI Taxonomy" id="183150"/>
    <lineage>
        <taxon>Eukaryota</taxon>
        <taxon>Metazoa</taxon>
        <taxon>Chordata</taxon>
        <taxon>Craniata</taxon>
        <taxon>Vertebrata</taxon>
        <taxon>Euteleostomi</taxon>
        <taxon>Actinopterygii</taxon>
        <taxon>Neopterygii</taxon>
        <taxon>Teleostei</taxon>
        <taxon>Neoteleostei</taxon>
        <taxon>Acanthomorphata</taxon>
        <taxon>Ovalentaria</taxon>
        <taxon>Atherinomorphae</taxon>
        <taxon>Beloniformes</taxon>
        <taxon>Adrianichthyidae</taxon>
        <taxon>Oryziinae</taxon>
        <taxon>Oryzias</taxon>
    </lineage>
</organism>
<evidence type="ECO:0000256" key="2">
    <source>
        <dbReference type="ARBA" id="ARBA00004127"/>
    </source>
</evidence>
<comment type="similarity">
    <text evidence="3">Belongs to the AIG1 family.</text>
</comment>
<evidence type="ECO:0000256" key="3">
    <source>
        <dbReference type="ARBA" id="ARBA00009300"/>
    </source>
</evidence>
<dbReference type="GeneTree" id="ENSGT00940000158696"/>
<evidence type="ECO:0000256" key="18">
    <source>
        <dbReference type="SAM" id="Phobius"/>
    </source>
</evidence>
<dbReference type="Ensembl" id="ENSOSIT00000004664.1">
    <property type="protein sequence ID" value="ENSOSIP00000004358.1"/>
    <property type="gene ID" value="ENSOSIG00000002968.1"/>
</dbReference>
<accession>A0A8C7WWR0</accession>
<evidence type="ECO:0000256" key="8">
    <source>
        <dbReference type="ARBA" id="ARBA00047427"/>
    </source>
</evidence>
<evidence type="ECO:0000256" key="16">
    <source>
        <dbReference type="ARBA" id="ARBA00049428"/>
    </source>
</evidence>
<evidence type="ECO:0000256" key="9">
    <source>
        <dbReference type="ARBA" id="ARBA00047863"/>
    </source>
</evidence>
<evidence type="ECO:0000256" key="4">
    <source>
        <dbReference type="ARBA" id="ARBA00022692"/>
    </source>
</evidence>
<comment type="catalytic activity">
    <reaction evidence="11">
        <text>12-(9Z-octadecenoyloxy)-octadecanoate + H2O = 12-hydroxyoctadecanoate + (9Z)-octadecenoate + H(+)</text>
        <dbReference type="Rhea" id="RHEA:52060"/>
        <dbReference type="ChEBI" id="CHEBI:15377"/>
        <dbReference type="ChEBI" id="CHEBI:15378"/>
        <dbReference type="ChEBI" id="CHEBI:30823"/>
        <dbReference type="ChEBI" id="CHEBI:84201"/>
        <dbReference type="ChEBI" id="CHEBI:136302"/>
    </reaction>
    <physiologicalReaction direction="left-to-right" evidence="11">
        <dbReference type="Rhea" id="RHEA:52061"/>
    </physiologicalReaction>
</comment>
<comment type="catalytic activity">
    <reaction evidence="1">
        <text>9-(9Z-hexadecenoyloxy)-octadecanoate + H2O = (9Z)-hexadecenoate + 9-hydroxy-octadecanoate + H(+)</text>
        <dbReference type="Rhea" id="RHEA:52068"/>
        <dbReference type="ChEBI" id="CHEBI:15377"/>
        <dbReference type="ChEBI" id="CHEBI:15378"/>
        <dbReference type="ChEBI" id="CHEBI:32372"/>
        <dbReference type="ChEBI" id="CHEBI:136286"/>
        <dbReference type="ChEBI" id="CHEBI:136309"/>
    </reaction>
    <physiologicalReaction direction="left-to-right" evidence="1">
        <dbReference type="Rhea" id="RHEA:52069"/>
    </physiologicalReaction>
</comment>
<evidence type="ECO:0000256" key="17">
    <source>
        <dbReference type="SAM" id="MobiDB-lite"/>
    </source>
</evidence>
<evidence type="ECO:0000256" key="5">
    <source>
        <dbReference type="ARBA" id="ARBA00022989"/>
    </source>
</evidence>
<comment type="catalytic activity">
    <reaction evidence="16">
        <text>12-(9Z-hexadecenoyloxy)-octadecanoate + H2O = 12-hydroxyoctadecanoate + (9Z)-hexadecenoate + H(+)</text>
        <dbReference type="Rhea" id="RHEA:52072"/>
        <dbReference type="ChEBI" id="CHEBI:15377"/>
        <dbReference type="ChEBI" id="CHEBI:15378"/>
        <dbReference type="ChEBI" id="CHEBI:32372"/>
        <dbReference type="ChEBI" id="CHEBI:84201"/>
        <dbReference type="ChEBI" id="CHEBI:136312"/>
    </reaction>
    <physiologicalReaction direction="left-to-right" evidence="16">
        <dbReference type="Rhea" id="RHEA:52073"/>
    </physiologicalReaction>
</comment>
<evidence type="ECO:0000256" key="12">
    <source>
        <dbReference type="ARBA" id="ARBA00048800"/>
    </source>
</evidence>
<dbReference type="PANTHER" id="PTHR10989">
    <property type="entry name" value="ANDROGEN-INDUCED PROTEIN 1-RELATED"/>
    <property type="match status" value="1"/>
</dbReference>
<dbReference type="PANTHER" id="PTHR10989:SF11">
    <property type="entry name" value="ANDROGEN-INDUCED GENE 1 PROTEIN"/>
    <property type="match status" value="1"/>
</dbReference>
<feature type="region of interest" description="Disordered" evidence="17">
    <location>
        <begin position="1"/>
        <end position="48"/>
    </location>
</feature>
<comment type="catalytic activity">
    <reaction evidence="9">
        <text>9-hexadecanoyloxy-octadecanoate + H2O = 9-hydroxy-octadecanoate + hexadecanoate + H(+)</text>
        <dbReference type="Rhea" id="RHEA:52052"/>
        <dbReference type="ChEBI" id="CHEBI:7896"/>
        <dbReference type="ChEBI" id="CHEBI:15377"/>
        <dbReference type="ChEBI" id="CHEBI:15378"/>
        <dbReference type="ChEBI" id="CHEBI:83670"/>
        <dbReference type="ChEBI" id="CHEBI:136286"/>
    </reaction>
    <physiologicalReaction direction="left-to-right" evidence="9">
        <dbReference type="Rhea" id="RHEA:52053"/>
    </physiologicalReaction>
</comment>